<keyword evidence="1" id="KW-0472">Membrane</keyword>
<dbReference type="InterPro" id="IPR039960">
    <property type="entry name" value="MCP1"/>
</dbReference>
<accession>A0A9P8P5C3</accession>
<keyword evidence="1" id="KW-0812">Transmembrane</keyword>
<dbReference type="PANTHER" id="PTHR38409:SF1">
    <property type="entry name" value="MITOCHONDRIAL ADAPTER PROTEIN MCP1"/>
    <property type="match status" value="1"/>
</dbReference>
<dbReference type="GO" id="GO:0005741">
    <property type="term" value="C:mitochondrial outer membrane"/>
    <property type="evidence" value="ECO:0007669"/>
    <property type="project" value="TreeGrafter"/>
</dbReference>
<evidence type="ECO:0000256" key="1">
    <source>
        <dbReference type="SAM" id="Phobius"/>
    </source>
</evidence>
<dbReference type="GO" id="GO:0055088">
    <property type="term" value="P:lipid homeostasis"/>
    <property type="evidence" value="ECO:0007669"/>
    <property type="project" value="InterPro"/>
</dbReference>
<feature type="transmembrane region" description="Helical" evidence="1">
    <location>
        <begin position="212"/>
        <end position="236"/>
    </location>
</feature>
<reference evidence="3" key="1">
    <citation type="journal article" date="2021" name="Open Biol.">
        <title>Shared evolutionary footprints suggest mitochondrial oxidative damage underlies multiple complex I losses in fungi.</title>
        <authorList>
            <person name="Schikora-Tamarit M.A."/>
            <person name="Marcet-Houben M."/>
            <person name="Nosek J."/>
            <person name="Gabaldon T."/>
        </authorList>
    </citation>
    <scope>NUCLEOTIDE SEQUENCE</scope>
    <source>
        <strain evidence="3">CBS6075</strain>
    </source>
</reference>
<evidence type="ECO:0000259" key="2">
    <source>
        <dbReference type="Pfam" id="PF07950"/>
    </source>
</evidence>
<dbReference type="InterPro" id="IPR034804">
    <property type="entry name" value="SQR/QFR_C/D"/>
</dbReference>
<dbReference type="AlphaFoldDB" id="A0A9P8P5C3"/>
<dbReference type="SUPFAM" id="SSF81343">
    <property type="entry name" value="Fumarate reductase respiratory complex transmembrane subunits"/>
    <property type="match status" value="1"/>
</dbReference>
<dbReference type="PANTHER" id="PTHR38409">
    <property type="entry name" value="MDM10-COMPLEMENTING PROTEIN 1"/>
    <property type="match status" value="1"/>
</dbReference>
<comment type="caution">
    <text evidence="3">The sequence shown here is derived from an EMBL/GenBank/DDBJ whole genome shotgun (WGS) entry which is preliminary data.</text>
</comment>
<protein>
    <recommendedName>
        <fullName evidence="2">Mitochondrial adapter protein MCP1 transmembrane domain-containing protein</fullName>
    </recommendedName>
</protein>
<dbReference type="GO" id="GO:0007005">
    <property type="term" value="P:mitochondrion organization"/>
    <property type="evidence" value="ECO:0007669"/>
    <property type="project" value="TreeGrafter"/>
</dbReference>
<reference evidence="3" key="2">
    <citation type="submission" date="2021-01" db="EMBL/GenBank/DDBJ databases">
        <authorList>
            <person name="Schikora-Tamarit M.A."/>
        </authorList>
    </citation>
    <scope>NUCLEOTIDE SEQUENCE</scope>
    <source>
        <strain evidence="3">CBS6075</strain>
    </source>
</reference>
<feature type="domain" description="Mitochondrial adapter protein MCP1 transmembrane" evidence="2">
    <location>
        <begin position="51"/>
        <end position="127"/>
    </location>
</feature>
<evidence type="ECO:0000313" key="4">
    <source>
        <dbReference type="Proteomes" id="UP000769157"/>
    </source>
</evidence>
<dbReference type="GeneID" id="70235709"/>
<evidence type="ECO:0000313" key="3">
    <source>
        <dbReference type="EMBL" id="KAH3665557.1"/>
    </source>
</evidence>
<dbReference type="RefSeq" id="XP_046060761.1">
    <property type="nucleotide sequence ID" value="XM_046204748.1"/>
</dbReference>
<feature type="transmembrane region" description="Helical" evidence="1">
    <location>
        <begin position="248"/>
        <end position="266"/>
    </location>
</feature>
<name>A0A9P8P5C3_9ASCO</name>
<feature type="domain" description="Mitochondrial adapter protein MCP1 transmembrane" evidence="2">
    <location>
        <begin position="175"/>
        <end position="256"/>
    </location>
</feature>
<dbReference type="OrthoDB" id="10259513at2759"/>
<proteinExistence type="predicted"/>
<dbReference type="EMBL" id="JAEUBE010000295">
    <property type="protein sequence ID" value="KAH3665557.1"/>
    <property type="molecule type" value="Genomic_DNA"/>
</dbReference>
<organism evidence="3 4">
    <name type="scientific">Ogataea philodendri</name>
    <dbReference type="NCBI Taxonomy" id="1378263"/>
    <lineage>
        <taxon>Eukaryota</taxon>
        <taxon>Fungi</taxon>
        <taxon>Dikarya</taxon>
        <taxon>Ascomycota</taxon>
        <taxon>Saccharomycotina</taxon>
        <taxon>Pichiomycetes</taxon>
        <taxon>Pichiales</taxon>
        <taxon>Pichiaceae</taxon>
        <taxon>Ogataea</taxon>
    </lineage>
</organism>
<gene>
    <name evidence="3" type="ORF">OGAPHI_003744</name>
</gene>
<dbReference type="Pfam" id="PF07950">
    <property type="entry name" value="MCP1_TM"/>
    <property type="match status" value="2"/>
</dbReference>
<keyword evidence="4" id="KW-1185">Reference proteome</keyword>
<dbReference type="Proteomes" id="UP000769157">
    <property type="component" value="Unassembled WGS sequence"/>
</dbReference>
<dbReference type="InterPro" id="IPR012472">
    <property type="entry name" value="MCP1_TM"/>
</dbReference>
<sequence>MSSLRPLVPEPVPEQDLPLGVPITPSRRFSSRAIAVLSCVQKYSTVPLGVFAAVHLSGVVAAPPTAGVGIAEQLMSMGRELYQNGVSETVLLASVTAHVVSGIAIQAIRKWQNYIKYGKKKKSKRQQYGEKEERPDTSTGLGGITYLLGLGSRPSLSFRMFGLTPLRFSGYVLIPVVAYHVGQERLAPLFVEGDSSMVDLSYVSYSLAQSPILASIGLTFLVTVATYHFSLGLLHYIGVFTHRARKNAYIAILSNTVLAALSLFAISKIDQPSAFVARKYSQYLSYLRY</sequence>
<keyword evidence="1" id="KW-1133">Transmembrane helix</keyword>